<reference evidence="12" key="2">
    <citation type="submission" date="2016-01" db="EMBL/GenBank/DDBJ databases">
        <authorList>
            <person name="Mitreva M."/>
            <person name="Pepin K.H."/>
            <person name="Mihindukulasuriya K.A."/>
            <person name="Fulton R."/>
            <person name="Fronick C."/>
            <person name="O'Laughlin M."/>
            <person name="Miner T."/>
            <person name="Herter B."/>
            <person name="Rosa B.A."/>
            <person name="Cordes M."/>
            <person name="Tomlinson C."/>
            <person name="Wollam A."/>
            <person name="Palsikar V.B."/>
            <person name="Mardis E.R."/>
            <person name="Wilson R.K."/>
        </authorList>
    </citation>
    <scope>NUCLEOTIDE SEQUENCE [LARGE SCALE GENOMIC DNA]</scope>
    <source>
        <strain evidence="12">KA00185</strain>
    </source>
</reference>
<dbReference type="EMBL" id="AP019835">
    <property type="protein sequence ID" value="BBM49939.1"/>
    <property type="molecule type" value="Genomic_DNA"/>
</dbReference>
<accession>A0A134AFW2</accession>
<keyword evidence="1" id="KW-0004">4Fe-4S</keyword>
<name>A0A134AFW2_9FUSO</name>
<keyword evidence="2" id="KW-0479">Metal-binding</keyword>
<dbReference type="InterPro" id="IPR005122">
    <property type="entry name" value="Uracil-DNA_glycosylase-like"/>
</dbReference>
<sequence>MWNDLKLEIDICTKCVLEKTRINPIVGEGNKKAEVLFVLDSVSEEEDIKQQLLADKNGKYFKRFLEYSKLDLKKCYFTTLTKCSSHGNIIEQESILQCNEFLITQIALINPKYIVTVGERATRSLLENDEKEDIKDLVGKVFDFYGEIKIVPIYDISYLFKATDKEKWKLIKILEKL</sequence>
<reference evidence="11" key="1">
    <citation type="submission" date="2016-01" db="EMBL/GenBank/DDBJ databases">
        <authorList>
            <person name="Oliw E.H."/>
        </authorList>
    </citation>
    <scope>NUCLEOTIDE SEQUENCE [LARGE SCALE GENOMIC DNA]</scope>
    <source>
        <strain evidence="11">KA00185</strain>
    </source>
</reference>
<dbReference type="CDD" id="cd10030">
    <property type="entry name" value="UDG-F4_TTUDGA_SPO1dp_like"/>
    <property type="match status" value="1"/>
</dbReference>
<proteinExistence type="predicted"/>
<dbReference type="PANTHER" id="PTHR33693:SF1">
    <property type="entry name" value="TYPE-4 URACIL-DNA GLYCOSYLASE"/>
    <property type="match status" value="1"/>
</dbReference>
<dbReference type="GO" id="GO:0046872">
    <property type="term" value="F:metal ion binding"/>
    <property type="evidence" value="ECO:0007669"/>
    <property type="project" value="UniProtKB-KW"/>
</dbReference>
<evidence type="ECO:0000313" key="9">
    <source>
        <dbReference type="EMBL" id="BBM47636.1"/>
    </source>
</evidence>
<evidence type="ECO:0000313" key="10">
    <source>
        <dbReference type="EMBL" id="BBM49939.1"/>
    </source>
</evidence>
<evidence type="ECO:0000313" key="11">
    <source>
        <dbReference type="EMBL" id="KXB66564.1"/>
    </source>
</evidence>
<dbReference type="InterPro" id="IPR051536">
    <property type="entry name" value="UDG_Type-4/5"/>
</dbReference>
<dbReference type="AlphaFoldDB" id="A0A134AFW2"/>
<evidence type="ECO:0000259" key="8">
    <source>
        <dbReference type="Pfam" id="PF03167"/>
    </source>
</evidence>
<dbReference type="PATRIC" id="fig|157687.3.peg.991"/>
<feature type="domain" description="Uracil-DNA glycosylase-like" evidence="8">
    <location>
        <begin position="27"/>
        <end position="177"/>
    </location>
</feature>
<evidence type="ECO:0000256" key="3">
    <source>
        <dbReference type="ARBA" id="ARBA00022763"/>
    </source>
</evidence>
<dbReference type="GO" id="GO:0097506">
    <property type="term" value="F:deaminated base DNA N-glycosylase activity"/>
    <property type="evidence" value="ECO:0007669"/>
    <property type="project" value="UniProtKB-ARBA"/>
</dbReference>
<evidence type="ECO:0000256" key="6">
    <source>
        <dbReference type="ARBA" id="ARBA00023014"/>
    </source>
</evidence>
<evidence type="ECO:0000313" key="14">
    <source>
        <dbReference type="Proteomes" id="UP000321501"/>
    </source>
</evidence>
<dbReference type="InterPro" id="IPR036895">
    <property type="entry name" value="Uracil-DNA_glycosylase-like_sf"/>
</dbReference>
<dbReference type="GO" id="GO:0051539">
    <property type="term" value="F:4 iron, 4 sulfur cluster binding"/>
    <property type="evidence" value="ECO:0007669"/>
    <property type="project" value="UniProtKB-KW"/>
</dbReference>
<dbReference type="RefSeq" id="WP_060917786.1">
    <property type="nucleotide sequence ID" value="NZ_AP019834.1"/>
</dbReference>
<dbReference type="GO" id="GO:0006281">
    <property type="term" value="P:DNA repair"/>
    <property type="evidence" value="ECO:0007669"/>
    <property type="project" value="UniProtKB-KW"/>
</dbReference>
<dbReference type="Proteomes" id="UP000321397">
    <property type="component" value="Chromosome"/>
</dbReference>
<dbReference type="SUPFAM" id="SSF52141">
    <property type="entry name" value="Uracil-DNA glycosylase-like"/>
    <property type="match status" value="1"/>
</dbReference>
<dbReference type="Gene3D" id="3.40.470.10">
    <property type="entry name" value="Uracil-DNA glycosylase-like domain"/>
    <property type="match status" value="1"/>
</dbReference>
<dbReference type="PANTHER" id="PTHR33693">
    <property type="entry name" value="TYPE-5 URACIL-DNA GLYCOSYLASE"/>
    <property type="match status" value="1"/>
</dbReference>
<protein>
    <submittedName>
        <fullName evidence="9">Phage SPO1 DNA polymerase-like protein</fullName>
    </submittedName>
    <submittedName>
        <fullName evidence="11">Uracil-DNA glycosylase, family 4</fullName>
    </submittedName>
</protein>
<organism evidence="11 12">
    <name type="scientific">Leptotrichia wadei</name>
    <dbReference type="NCBI Taxonomy" id="157687"/>
    <lineage>
        <taxon>Bacteria</taxon>
        <taxon>Fusobacteriati</taxon>
        <taxon>Fusobacteriota</taxon>
        <taxon>Fusobacteriia</taxon>
        <taxon>Fusobacteriales</taxon>
        <taxon>Leptotrichiaceae</taxon>
        <taxon>Leptotrichia</taxon>
    </lineage>
</organism>
<evidence type="ECO:0000256" key="5">
    <source>
        <dbReference type="ARBA" id="ARBA00023004"/>
    </source>
</evidence>
<dbReference type="Proteomes" id="UP000321501">
    <property type="component" value="Chromosome"/>
</dbReference>
<evidence type="ECO:0000313" key="12">
    <source>
        <dbReference type="Proteomes" id="UP000070483"/>
    </source>
</evidence>
<dbReference type="Proteomes" id="UP000070483">
    <property type="component" value="Unassembled WGS sequence"/>
</dbReference>
<dbReference type="EMBL" id="AP019834">
    <property type="protein sequence ID" value="BBM47636.1"/>
    <property type="molecule type" value="Genomic_DNA"/>
</dbReference>
<dbReference type="STRING" id="157687.HMPREF3180_00995"/>
<reference evidence="10 14" key="4">
    <citation type="submission" date="2019-07" db="EMBL/GenBank/DDBJ databases">
        <title>Complete Genome Sequence of Leptotrichia wadei Strain JMUB3934.</title>
        <authorList>
            <person name="Watanabe S."/>
            <person name="Cui L."/>
        </authorList>
    </citation>
    <scope>NUCLEOTIDE SEQUENCE [LARGE SCALE GENOMIC DNA]</scope>
    <source>
        <strain evidence="10 14">JMUB3934</strain>
    </source>
</reference>
<evidence type="ECO:0000313" key="13">
    <source>
        <dbReference type="Proteomes" id="UP000321397"/>
    </source>
</evidence>
<dbReference type="EMBL" id="LSDD01000075">
    <property type="protein sequence ID" value="KXB66564.1"/>
    <property type="molecule type" value="Genomic_DNA"/>
</dbReference>
<keyword evidence="12" id="KW-1185">Reference proteome</keyword>
<keyword evidence="6" id="KW-0411">Iron-sulfur</keyword>
<evidence type="ECO:0000256" key="1">
    <source>
        <dbReference type="ARBA" id="ARBA00022485"/>
    </source>
</evidence>
<evidence type="ECO:0000256" key="7">
    <source>
        <dbReference type="ARBA" id="ARBA00023204"/>
    </source>
</evidence>
<evidence type="ECO:0000256" key="4">
    <source>
        <dbReference type="ARBA" id="ARBA00022801"/>
    </source>
</evidence>
<keyword evidence="4" id="KW-0378">Hydrolase</keyword>
<dbReference type="OrthoDB" id="5290748at2"/>
<evidence type="ECO:0000256" key="2">
    <source>
        <dbReference type="ARBA" id="ARBA00022723"/>
    </source>
</evidence>
<gene>
    <name evidence="11" type="ORF">HMPREF3180_00995</name>
    <name evidence="9" type="ORF">JMUB3933_1137</name>
    <name evidence="10" type="ORF">JMUB3934_1235</name>
</gene>
<dbReference type="Pfam" id="PF03167">
    <property type="entry name" value="UDG"/>
    <property type="match status" value="1"/>
</dbReference>
<keyword evidence="5" id="KW-0408">Iron</keyword>
<keyword evidence="7" id="KW-0234">DNA repair</keyword>
<keyword evidence="3" id="KW-0227">DNA damage</keyword>
<reference evidence="9 13" key="3">
    <citation type="submission" date="2019-07" db="EMBL/GenBank/DDBJ databases">
        <title>Complete Genome Sequence of Leptotrichia wadei Strain JMUB3933.</title>
        <authorList>
            <person name="Watanabe S."/>
            <person name="Cui L."/>
        </authorList>
    </citation>
    <scope>NUCLEOTIDE SEQUENCE [LARGE SCALE GENOMIC DNA]</scope>
    <source>
        <strain evidence="9 13">JMUB3933</strain>
    </source>
</reference>